<reference evidence="2 3" key="1">
    <citation type="submission" date="2018-07" db="EMBL/GenBank/DDBJ databases">
        <title>Lactobacillus curvatus genome sequence.</title>
        <authorList>
            <person name="Prechtl R."/>
        </authorList>
    </citation>
    <scope>NUCLEOTIDE SEQUENCE [LARGE SCALE GENOMIC DNA]</scope>
    <source>
        <strain evidence="2 3">TMW 1.1928</strain>
    </source>
</reference>
<feature type="transmembrane region" description="Helical" evidence="1">
    <location>
        <begin position="23"/>
        <end position="46"/>
    </location>
</feature>
<name>A0A385AB82_LATCU</name>
<dbReference type="AlphaFoldDB" id="A0A385AB82"/>
<protein>
    <submittedName>
        <fullName evidence="2">Uncharacterized protein</fullName>
    </submittedName>
</protein>
<dbReference type="EMBL" id="CP031003">
    <property type="protein sequence ID" value="AXN34879.1"/>
    <property type="molecule type" value="Genomic_DNA"/>
</dbReference>
<feature type="transmembrane region" description="Helical" evidence="1">
    <location>
        <begin position="181"/>
        <end position="200"/>
    </location>
</feature>
<dbReference type="RefSeq" id="WP_076789478.1">
    <property type="nucleotide sequence ID" value="NZ_CP015493.1"/>
</dbReference>
<proteinExistence type="predicted"/>
<organism evidence="2 3">
    <name type="scientific">Latilactobacillus curvatus</name>
    <name type="common">Lactobacillus curvatus</name>
    <dbReference type="NCBI Taxonomy" id="28038"/>
    <lineage>
        <taxon>Bacteria</taxon>
        <taxon>Bacillati</taxon>
        <taxon>Bacillota</taxon>
        <taxon>Bacilli</taxon>
        <taxon>Lactobacillales</taxon>
        <taxon>Lactobacillaceae</taxon>
        <taxon>Latilactobacillus</taxon>
    </lineage>
</organism>
<evidence type="ECO:0000313" key="2">
    <source>
        <dbReference type="EMBL" id="AXN34879.1"/>
    </source>
</evidence>
<feature type="transmembrane region" description="Helical" evidence="1">
    <location>
        <begin position="266"/>
        <end position="284"/>
    </location>
</feature>
<sequence length="286" mass="31308">MEPISRLNQNQPSVRPHRGLSRFLTFLIFLCVFLGIGGMILSLTVLRESFTQEQLSEPKTLAAMTDKINVVLLDAAQKNGLPTEVQVKLLTQSDVRADLKKTVHNIYIGQEKPLPTAQMMGQLAAHLEAVVPENALTESLIKTAVVAVQPPLQEYLTNQIEAPYLAPLATKMLFVRNVINILTWVAIIMGIVLVLVQWGLSGQFRYVLGSVGASFAWSGLFLALGAAAFKYSGIVEQIAQKAGDFNQTITDYGLAVLDYGLKTSTIVLIGGAIVWLVATLLQRVRY</sequence>
<feature type="transmembrane region" description="Helical" evidence="1">
    <location>
        <begin position="206"/>
        <end position="229"/>
    </location>
</feature>
<keyword evidence="1" id="KW-0472">Membrane</keyword>
<evidence type="ECO:0000313" key="3">
    <source>
        <dbReference type="Proteomes" id="UP000257607"/>
    </source>
</evidence>
<accession>A0A385AB82</accession>
<keyword evidence="1" id="KW-1133">Transmembrane helix</keyword>
<evidence type="ECO:0000256" key="1">
    <source>
        <dbReference type="SAM" id="Phobius"/>
    </source>
</evidence>
<gene>
    <name evidence="2" type="ORF">DT351_00125</name>
</gene>
<dbReference type="Proteomes" id="UP000257607">
    <property type="component" value="Chromosome"/>
</dbReference>
<keyword evidence="1" id="KW-0812">Transmembrane</keyword>